<comment type="caution">
    <text evidence="1">The sequence shown here is derived from an EMBL/GenBank/DDBJ whole genome shotgun (WGS) entry which is preliminary data.</text>
</comment>
<evidence type="ECO:0000313" key="1">
    <source>
        <dbReference type="EMBL" id="MFD2200151.1"/>
    </source>
</evidence>
<dbReference type="Gene3D" id="1.20.120.450">
    <property type="entry name" value="dinb family like domain"/>
    <property type="match status" value="1"/>
</dbReference>
<sequence>MKKTILNPLVVREILERADQLQPQSQALWGKMNVTEMLSHCNLAHQSILKAPKASVKATFKQKLAKLYFFYYKKEFPRYAKGPEKFDMRGKVDALLFEEEKSKFFHIVKKFSNLESQMEAVHPRLGPLNHKYWGKFVWMHLDHHLRQFGV</sequence>
<dbReference type="Proteomes" id="UP001597414">
    <property type="component" value="Unassembled WGS sequence"/>
</dbReference>
<dbReference type="Pfam" id="PF07606">
    <property type="entry name" value="DUF1569"/>
    <property type="match status" value="1"/>
</dbReference>
<gene>
    <name evidence="1" type="ORF">ACFSKV_01145</name>
</gene>
<protein>
    <submittedName>
        <fullName evidence="1">DUF1569 domain-containing protein</fullName>
    </submittedName>
</protein>
<dbReference type="InterPro" id="IPR011463">
    <property type="entry name" value="DUF1569"/>
</dbReference>
<name>A0ABW5B4S9_9BACT</name>
<organism evidence="1 2">
    <name type="scientific">Shivajiella indica</name>
    <dbReference type="NCBI Taxonomy" id="872115"/>
    <lineage>
        <taxon>Bacteria</taxon>
        <taxon>Pseudomonadati</taxon>
        <taxon>Bacteroidota</taxon>
        <taxon>Cytophagia</taxon>
        <taxon>Cytophagales</taxon>
        <taxon>Cyclobacteriaceae</taxon>
        <taxon>Shivajiella</taxon>
    </lineage>
</organism>
<evidence type="ECO:0000313" key="2">
    <source>
        <dbReference type="Proteomes" id="UP001597414"/>
    </source>
</evidence>
<reference evidence="2" key="1">
    <citation type="journal article" date="2019" name="Int. J. Syst. Evol. Microbiol.">
        <title>The Global Catalogue of Microorganisms (GCM) 10K type strain sequencing project: providing services to taxonomists for standard genome sequencing and annotation.</title>
        <authorList>
            <consortium name="The Broad Institute Genomics Platform"/>
            <consortium name="The Broad Institute Genome Sequencing Center for Infectious Disease"/>
            <person name="Wu L."/>
            <person name="Ma J."/>
        </authorList>
    </citation>
    <scope>NUCLEOTIDE SEQUENCE [LARGE SCALE GENOMIC DNA]</scope>
    <source>
        <strain evidence="2">KCTC 19812</strain>
    </source>
</reference>
<proteinExistence type="predicted"/>
<dbReference type="InterPro" id="IPR034660">
    <property type="entry name" value="DinB/YfiT-like"/>
</dbReference>
<keyword evidence="2" id="KW-1185">Reference proteome</keyword>
<accession>A0ABW5B4S9</accession>
<dbReference type="RefSeq" id="WP_380799731.1">
    <property type="nucleotide sequence ID" value="NZ_JBHUIV010000003.1"/>
</dbReference>
<dbReference type="EMBL" id="JBHUIV010000003">
    <property type="protein sequence ID" value="MFD2200151.1"/>
    <property type="molecule type" value="Genomic_DNA"/>
</dbReference>